<evidence type="ECO:0000313" key="2">
    <source>
        <dbReference type="EMBL" id="PWK17599.1"/>
    </source>
</evidence>
<feature type="domain" description="AAA" evidence="1">
    <location>
        <begin position="76"/>
        <end position="246"/>
    </location>
</feature>
<dbReference type="PANTHER" id="PTHR13696:SF99">
    <property type="entry name" value="COBYRINIC ACID AC-DIAMIDE SYNTHASE"/>
    <property type="match status" value="1"/>
</dbReference>
<dbReference type="Gene3D" id="3.40.50.300">
    <property type="entry name" value="P-loop containing nucleotide triphosphate hydrolases"/>
    <property type="match status" value="1"/>
</dbReference>
<evidence type="ECO:0000259" key="1">
    <source>
        <dbReference type="Pfam" id="PF13614"/>
    </source>
</evidence>
<dbReference type="Pfam" id="PF13614">
    <property type="entry name" value="AAA_31"/>
    <property type="match status" value="1"/>
</dbReference>
<dbReference type="FunFam" id="3.40.50.300:FF:000285">
    <property type="entry name" value="Sporulation initiation inhibitor Soj"/>
    <property type="match status" value="1"/>
</dbReference>
<dbReference type="InterPro" id="IPR050678">
    <property type="entry name" value="DNA_Partitioning_ATPase"/>
</dbReference>
<protein>
    <submittedName>
        <fullName evidence="2">Chromosome partitioning protein</fullName>
    </submittedName>
</protein>
<proteinExistence type="predicted"/>
<sequence>MNIITRFMITQTNALKFLRHRPAISVSAVEKQASIPAGTLQQALSQGRQLAEKHLVALDKILRDYGYSDELYQKARVVSVINHKGGVGKTTTVCSLGEALANKGFKVLMVDLDPQGNLSQILGIEQPEIQVADALIGDIEFPVISLDSNLDISPSDIDLGNAEYQLILMPGGDLRLKNRIVPLLSRYDYVLIDCPPSLGKLTVSALYASDSCLITMQPEMAAMKGVNSLLEKIHDIKKNLNPMLTIDGLVFTMVKKNSVHEGIKEAIRQNLPLRIFDTEIKHLVDFQKAQVAGNTISKFSNSSEAAGLYSAFCAEYIDYLQFLK</sequence>
<dbReference type="SUPFAM" id="SSF52540">
    <property type="entry name" value="P-loop containing nucleoside triphosphate hydrolases"/>
    <property type="match status" value="1"/>
</dbReference>
<dbReference type="Proteomes" id="UP000245489">
    <property type="component" value="Unassembled WGS sequence"/>
</dbReference>
<organism evidence="2 3">
    <name type="scientific">Arcicella aurantiaca</name>
    <dbReference type="NCBI Taxonomy" id="591202"/>
    <lineage>
        <taxon>Bacteria</taxon>
        <taxon>Pseudomonadati</taxon>
        <taxon>Bacteroidota</taxon>
        <taxon>Cytophagia</taxon>
        <taxon>Cytophagales</taxon>
        <taxon>Flectobacillaceae</taxon>
        <taxon>Arcicella</taxon>
    </lineage>
</organism>
<dbReference type="InterPro" id="IPR027417">
    <property type="entry name" value="P-loop_NTPase"/>
</dbReference>
<dbReference type="RefSeq" id="WP_229201573.1">
    <property type="nucleotide sequence ID" value="NZ_QGGO01000034.1"/>
</dbReference>
<accession>A0A316DK01</accession>
<dbReference type="AlphaFoldDB" id="A0A316DK01"/>
<dbReference type="PANTHER" id="PTHR13696">
    <property type="entry name" value="P-LOOP CONTAINING NUCLEOSIDE TRIPHOSPHATE HYDROLASE"/>
    <property type="match status" value="1"/>
</dbReference>
<name>A0A316DK01_9BACT</name>
<evidence type="ECO:0000313" key="3">
    <source>
        <dbReference type="Proteomes" id="UP000245489"/>
    </source>
</evidence>
<keyword evidence="3" id="KW-1185">Reference proteome</keyword>
<gene>
    <name evidence="2" type="ORF">LV89_04315</name>
</gene>
<dbReference type="InterPro" id="IPR025669">
    <property type="entry name" value="AAA_dom"/>
</dbReference>
<comment type="caution">
    <text evidence="2">The sequence shown here is derived from an EMBL/GenBank/DDBJ whole genome shotgun (WGS) entry which is preliminary data.</text>
</comment>
<reference evidence="2 3" key="1">
    <citation type="submission" date="2018-05" db="EMBL/GenBank/DDBJ databases">
        <title>Genomic Encyclopedia of Archaeal and Bacterial Type Strains, Phase II (KMG-II): from individual species to whole genera.</title>
        <authorList>
            <person name="Goeker M."/>
        </authorList>
    </citation>
    <scope>NUCLEOTIDE SEQUENCE [LARGE SCALE GENOMIC DNA]</scope>
    <source>
        <strain evidence="2 3">DSM 22214</strain>
    </source>
</reference>
<dbReference type="CDD" id="cd02042">
    <property type="entry name" value="ParAB_family"/>
    <property type="match status" value="1"/>
</dbReference>
<dbReference type="EMBL" id="QGGO01000034">
    <property type="protein sequence ID" value="PWK17599.1"/>
    <property type="molecule type" value="Genomic_DNA"/>
</dbReference>